<keyword evidence="7 10" id="KW-0418">Kinase</keyword>
<protein>
    <recommendedName>
        <fullName evidence="10">Adenylate kinase isoenzyme 6 homolog</fullName>
        <shortName evidence="10">AK6</shortName>
        <ecNumber evidence="10">2.7.4.3</ecNumber>
    </recommendedName>
    <alternativeName>
        <fullName evidence="10">Dual activity adenylate kinase/ATPase</fullName>
        <shortName evidence="10">AK/ATPase</shortName>
    </alternativeName>
</protein>
<dbReference type="GO" id="GO:0005634">
    <property type="term" value="C:nucleus"/>
    <property type="evidence" value="ECO:0007669"/>
    <property type="project" value="UniProtKB-SubCell"/>
</dbReference>
<feature type="region of interest" description="LID" evidence="10">
    <location>
        <begin position="111"/>
        <end position="121"/>
    </location>
</feature>
<evidence type="ECO:0000256" key="2">
    <source>
        <dbReference type="ARBA" id="ARBA00022490"/>
    </source>
</evidence>
<dbReference type="InterPro" id="IPR027417">
    <property type="entry name" value="P-loop_NTPase"/>
</dbReference>
<comment type="function">
    <text evidence="10">Broad-specificity nucleoside monophosphate (NMP) kinase that catalyzes the reversible transfer of the terminal phosphate group between nucleoside triphosphates and monophosphates. Has also ATPase activity. Involved in the late cytoplasmic maturation steps of the 40S ribosomal particles, specifically 18S rRNA maturation. While NMP activity is not required for ribosome maturation, ATPase activity is. Associates transiently with small ribosomal subunit protein uS11. ATP hydrolysis breaks the interaction with uS11. May temporarily remove uS11 from the ribosome to enable a conformational change of the ribosomal RNA that is needed for the final maturation step of the small ribosomal subunit. Its NMP activity may have a role in nuclear energy homeostasis.</text>
</comment>
<dbReference type="GO" id="GO:0004017">
    <property type="term" value="F:AMP kinase activity"/>
    <property type="evidence" value="ECO:0007669"/>
    <property type="project" value="UniProtKB-UniRule"/>
</dbReference>
<evidence type="ECO:0000256" key="1">
    <source>
        <dbReference type="ARBA" id="ARBA00000582"/>
    </source>
</evidence>
<evidence type="ECO:0000256" key="6">
    <source>
        <dbReference type="ARBA" id="ARBA00022741"/>
    </source>
</evidence>
<comment type="caution">
    <text evidence="10">Lacks conserved residue(s) required for the propagation of feature annotation.</text>
</comment>
<dbReference type="HAMAP" id="MF_00039">
    <property type="entry name" value="Adenylate_kinase_AK6"/>
    <property type="match status" value="1"/>
</dbReference>
<accession>A0A336M8R3</accession>
<evidence type="ECO:0000256" key="3">
    <source>
        <dbReference type="ARBA" id="ARBA00022517"/>
    </source>
</evidence>
<evidence type="ECO:0000256" key="9">
    <source>
        <dbReference type="ARBA" id="ARBA00023242"/>
    </source>
</evidence>
<evidence type="ECO:0000256" key="8">
    <source>
        <dbReference type="ARBA" id="ARBA00022840"/>
    </source>
</evidence>
<dbReference type="FunFam" id="3.40.50.300:FF:000372">
    <property type="entry name" value="Adenylate kinase isoenzyme 6 homolog"/>
    <property type="match status" value="1"/>
</dbReference>
<organism evidence="12">
    <name type="scientific">Culicoides sonorensis</name>
    <name type="common">Biting midge</name>
    <dbReference type="NCBI Taxonomy" id="179676"/>
    <lineage>
        <taxon>Eukaryota</taxon>
        <taxon>Metazoa</taxon>
        <taxon>Ecdysozoa</taxon>
        <taxon>Arthropoda</taxon>
        <taxon>Hexapoda</taxon>
        <taxon>Insecta</taxon>
        <taxon>Pterygota</taxon>
        <taxon>Neoptera</taxon>
        <taxon>Endopterygota</taxon>
        <taxon>Diptera</taxon>
        <taxon>Nematocera</taxon>
        <taxon>Chironomoidea</taxon>
        <taxon>Ceratopogonidae</taxon>
        <taxon>Ceratopogoninae</taxon>
        <taxon>Culicoides</taxon>
        <taxon>Monoculicoides</taxon>
    </lineage>
</organism>
<dbReference type="EC" id="2.7.4.3" evidence="10"/>
<evidence type="ECO:0000256" key="4">
    <source>
        <dbReference type="ARBA" id="ARBA00022552"/>
    </source>
</evidence>
<keyword evidence="5 10" id="KW-0808">Transferase</keyword>
<dbReference type="GO" id="GO:0005524">
    <property type="term" value="F:ATP binding"/>
    <property type="evidence" value="ECO:0007669"/>
    <property type="project" value="UniProtKB-KW"/>
</dbReference>
<sequence>MPFTAMPNILVTGTPGSGKSHLSKILADEFTLKHQDVADIVQKHNFLDGYNENLDMPILDEKKLISFLSPIVQTGGNIVEYHSAEYFPARWFQLVLVVRCDTNVIFKRLEHKGYSSRKIQQFVEMEIFQLALDEARSRFNRDIVHEVRCENDEDTEKCVNFVQNFLDKWNLKY</sequence>
<feature type="binding site" evidence="10">
    <location>
        <position position="19"/>
    </location>
    <ligand>
        <name>ATP</name>
        <dbReference type="ChEBI" id="CHEBI:30616"/>
    </ligand>
</feature>
<dbReference type="Gene3D" id="3.40.50.300">
    <property type="entry name" value="P-loop containing nucleotide triphosphate hydrolases"/>
    <property type="match status" value="1"/>
</dbReference>
<dbReference type="OMA" id="DNQMREC"/>
<dbReference type="InterPro" id="IPR020618">
    <property type="entry name" value="Adenyl_kinase_AK6"/>
</dbReference>
<evidence type="ECO:0000256" key="7">
    <source>
        <dbReference type="ARBA" id="ARBA00022777"/>
    </source>
</evidence>
<dbReference type="GO" id="GO:0005737">
    <property type="term" value="C:cytoplasm"/>
    <property type="evidence" value="ECO:0007669"/>
    <property type="project" value="UniProtKB-SubCell"/>
</dbReference>
<dbReference type="GO" id="GO:0006364">
    <property type="term" value="P:rRNA processing"/>
    <property type="evidence" value="ECO:0007669"/>
    <property type="project" value="UniProtKB-KW"/>
</dbReference>
<dbReference type="VEuPathDB" id="VectorBase:CSON013420"/>
<evidence type="ECO:0000313" key="11">
    <source>
        <dbReference type="EMBL" id="SSX06084.1"/>
    </source>
</evidence>
<keyword evidence="9 10" id="KW-0539">Nucleus</keyword>
<dbReference type="PANTHER" id="PTHR12595:SF0">
    <property type="entry name" value="ADENYLATE KINASE ISOENZYME 6"/>
    <property type="match status" value="1"/>
</dbReference>
<keyword evidence="3 10" id="KW-0690">Ribosome biogenesis</keyword>
<comment type="catalytic activity">
    <reaction evidence="1 10">
        <text>AMP + ATP = 2 ADP</text>
        <dbReference type="Rhea" id="RHEA:12973"/>
        <dbReference type="ChEBI" id="CHEBI:30616"/>
        <dbReference type="ChEBI" id="CHEBI:456215"/>
        <dbReference type="ChEBI" id="CHEBI:456216"/>
        <dbReference type="EC" id="2.7.4.3"/>
    </reaction>
</comment>
<dbReference type="Pfam" id="PF13238">
    <property type="entry name" value="AAA_18"/>
    <property type="match status" value="1"/>
</dbReference>
<keyword evidence="2 10" id="KW-0963">Cytoplasm</keyword>
<feature type="region of interest" description="NMPbind" evidence="10">
    <location>
        <begin position="36"/>
        <end position="59"/>
    </location>
</feature>
<dbReference type="GO" id="GO:0016887">
    <property type="term" value="F:ATP hydrolysis activity"/>
    <property type="evidence" value="ECO:0007669"/>
    <property type="project" value="UniProtKB-UniRule"/>
</dbReference>
<dbReference type="SUPFAM" id="SSF52540">
    <property type="entry name" value="P-loop containing nucleoside triphosphate hydrolases"/>
    <property type="match status" value="1"/>
</dbReference>
<evidence type="ECO:0000256" key="5">
    <source>
        <dbReference type="ARBA" id="ARBA00022679"/>
    </source>
</evidence>
<keyword evidence="6 10" id="KW-0547">Nucleotide-binding</keyword>
<proteinExistence type="inferred from homology"/>
<reference evidence="11" key="1">
    <citation type="submission" date="2018-04" db="EMBL/GenBank/DDBJ databases">
        <authorList>
            <person name="Go L.Y."/>
            <person name="Mitchell J.A."/>
        </authorList>
    </citation>
    <scope>NUCLEOTIDE SEQUENCE</scope>
    <source>
        <tissue evidence="11">Whole organism</tissue>
    </source>
</reference>
<dbReference type="EMBL" id="UFQT01000675">
    <property type="protein sequence ID" value="SSX26440.1"/>
    <property type="molecule type" value="Genomic_DNA"/>
</dbReference>
<name>A0A336M8R3_CULSO</name>
<keyword evidence="4 10" id="KW-0698">rRNA processing</keyword>
<feature type="binding site" evidence="10">
    <location>
        <position position="16"/>
    </location>
    <ligand>
        <name>ATP</name>
        <dbReference type="ChEBI" id="CHEBI:30616"/>
    </ligand>
</feature>
<comment type="subcellular location">
    <subcellularLocation>
        <location evidence="10">Cytoplasm</location>
    </subcellularLocation>
    <subcellularLocation>
        <location evidence="10">Nucleus</location>
    </subcellularLocation>
</comment>
<dbReference type="EMBL" id="UFQS01000675">
    <property type="protein sequence ID" value="SSX06084.1"/>
    <property type="molecule type" value="Genomic_DNA"/>
</dbReference>
<dbReference type="PANTHER" id="PTHR12595">
    <property type="entry name" value="POS9-ACTIVATING FACTOR FAP7-RELATED"/>
    <property type="match status" value="1"/>
</dbReference>
<evidence type="ECO:0000256" key="10">
    <source>
        <dbReference type="HAMAP-Rule" id="MF_03173"/>
    </source>
</evidence>
<keyword evidence="8 10" id="KW-0067">ATP-binding</keyword>
<comment type="subunit">
    <text evidence="10">Monomer and homodimer. Interacts with small ribosomal subunit protein uS11. Not a structural component of 43S pre-ribosomes, but transiently interacts with them by binding to uS11.</text>
</comment>
<comment type="catalytic activity">
    <reaction evidence="10">
        <text>ATP + H2O = ADP + phosphate + H(+)</text>
        <dbReference type="Rhea" id="RHEA:13065"/>
        <dbReference type="ChEBI" id="CHEBI:15377"/>
        <dbReference type="ChEBI" id="CHEBI:15378"/>
        <dbReference type="ChEBI" id="CHEBI:30616"/>
        <dbReference type="ChEBI" id="CHEBI:43474"/>
        <dbReference type="ChEBI" id="CHEBI:456216"/>
    </reaction>
</comment>
<feature type="binding site" evidence="10">
    <location>
        <position position="18"/>
    </location>
    <ligand>
        <name>ATP</name>
        <dbReference type="ChEBI" id="CHEBI:30616"/>
    </ligand>
</feature>
<dbReference type="GO" id="GO:0042274">
    <property type="term" value="P:ribosomal small subunit biogenesis"/>
    <property type="evidence" value="ECO:0007669"/>
    <property type="project" value="UniProtKB-UniRule"/>
</dbReference>
<evidence type="ECO:0000313" key="12">
    <source>
        <dbReference type="EMBL" id="SSX26440.1"/>
    </source>
</evidence>
<reference evidence="12" key="2">
    <citation type="submission" date="2018-07" db="EMBL/GenBank/DDBJ databases">
        <authorList>
            <person name="Quirk P.G."/>
            <person name="Krulwich T.A."/>
        </authorList>
    </citation>
    <scope>NUCLEOTIDE SEQUENCE</scope>
</reference>
<dbReference type="PRINTS" id="PR01100">
    <property type="entry name" value="SHIKIMTKNASE"/>
</dbReference>
<gene>
    <name evidence="12" type="primary">CSON013420</name>
</gene>
<feature type="binding site" evidence="10">
    <location>
        <position position="20"/>
    </location>
    <ligand>
        <name>ATP</name>
        <dbReference type="ChEBI" id="CHEBI:30616"/>
    </ligand>
</feature>
<comment type="similarity">
    <text evidence="10">Belongs to the adenylate kinase family. AK6 subfamily.</text>
</comment>
<dbReference type="AlphaFoldDB" id="A0A336M8R3"/>